<protein>
    <recommendedName>
        <fullName evidence="4">Prepilin-type N-terminal cleavage/methylation domain-containing protein</fullName>
    </recommendedName>
</protein>
<keyword evidence="1" id="KW-1133">Transmembrane helix</keyword>
<evidence type="ECO:0000313" key="3">
    <source>
        <dbReference type="Proteomes" id="UP000178735"/>
    </source>
</evidence>
<evidence type="ECO:0008006" key="4">
    <source>
        <dbReference type="Google" id="ProtNLM"/>
    </source>
</evidence>
<comment type="caution">
    <text evidence="2">The sequence shown here is derived from an EMBL/GenBank/DDBJ whole genome shotgun (WGS) entry which is preliminary data.</text>
</comment>
<feature type="transmembrane region" description="Helical" evidence="1">
    <location>
        <begin position="20"/>
        <end position="40"/>
    </location>
</feature>
<dbReference type="AlphaFoldDB" id="A0A1F7WSW3"/>
<dbReference type="Proteomes" id="UP000178735">
    <property type="component" value="Unassembled WGS sequence"/>
</dbReference>
<sequence length="163" mass="18615">MKFNLSFTDPLNKIRRARGVTFVEILIALGILAMAILPSVNVFTSFKKYTIHTEDVQTALRLAQEKNEEYRAVSYSELKALIKSGQKNPEPNTLVTAQQNAAGFTYSDKGYKKFKRKVTLSFLNNDENTVLIKTHVWWYEGNFSAGDQRYVIQNSLVCRDLVI</sequence>
<dbReference type="EMBL" id="MGFH01000094">
    <property type="protein sequence ID" value="OGM05846.1"/>
    <property type="molecule type" value="Genomic_DNA"/>
</dbReference>
<proteinExistence type="predicted"/>
<keyword evidence="1" id="KW-0472">Membrane</keyword>
<evidence type="ECO:0000256" key="1">
    <source>
        <dbReference type="SAM" id="Phobius"/>
    </source>
</evidence>
<reference evidence="2 3" key="1">
    <citation type="journal article" date="2016" name="Nat. Commun.">
        <title>Thousands of microbial genomes shed light on interconnected biogeochemical processes in an aquifer system.</title>
        <authorList>
            <person name="Anantharaman K."/>
            <person name="Brown C.T."/>
            <person name="Hug L.A."/>
            <person name="Sharon I."/>
            <person name="Castelle C.J."/>
            <person name="Probst A.J."/>
            <person name="Thomas B.C."/>
            <person name="Singh A."/>
            <person name="Wilkins M.J."/>
            <person name="Karaoz U."/>
            <person name="Brodie E.L."/>
            <person name="Williams K.H."/>
            <person name="Hubbard S.S."/>
            <person name="Banfield J.F."/>
        </authorList>
    </citation>
    <scope>NUCLEOTIDE SEQUENCE [LARGE SCALE GENOMIC DNA]</scope>
</reference>
<accession>A0A1F7WSW3</accession>
<evidence type="ECO:0000313" key="2">
    <source>
        <dbReference type="EMBL" id="OGM05846.1"/>
    </source>
</evidence>
<gene>
    <name evidence="2" type="ORF">A2008_11740</name>
</gene>
<name>A0A1F7WSW3_9BACT</name>
<organism evidence="2 3">
    <name type="scientific">Candidatus Wallbacteria bacterium GWC2_49_35</name>
    <dbReference type="NCBI Taxonomy" id="1817813"/>
    <lineage>
        <taxon>Bacteria</taxon>
        <taxon>Candidatus Walliibacteriota</taxon>
    </lineage>
</organism>
<keyword evidence="1" id="KW-0812">Transmembrane</keyword>
<dbReference type="STRING" id="1817813.A2008_11740"/>